<dbReference type="NCBIfam" id="NF008899">
    <property type="entry name" value="PRK12266.1"/>
    <property type="match status" value="1"/>
</dbReference>
<dbReference type="RefSeq" id="WP_063677145.1">
    <property type="nucleotide sequence ID" value="NZ_LSEF01000028.1"/>
</dbReference>
<evidence type="ECO:0000256" key="1">
    <source>
        <dbReference type="ARBA" id="ARBA00001974"/>
    </source>
</evidence>
<dbReference type="AlphaFoldDB" id="A0A176ZGJ2"/>
<dbReference type="Proteomes" id="UP000077173">
    <property type="component" value="Unassembled WGS sequence"/>
</dbReference>
<dbReference type="Gene3D" id="1.10.8.870">
    <property type="entry name" value="Alpha-glycerophosphate oxidase, cap domain"/>
    <property type="match status" value="1"/>
</dbReference>
<evidence type="ECO:0000259" key="6">
    <source>
        <dbReference type="Pfam" id="PF01266"/>
    </source>
</evidence>
<dbReference type="PANTHER" id="PTHR11985:SF15">
    <property type="entry name" value="GLYCEROL-3-PHOSPHATE DEHYDROGENASE, MITOCHONDRIAL"/>
    <property type="match status" value="1"/>
</dbReference>
<evidence type="ECO:0000256" key="5">
    <source>
        <dbReference type="ARBA" id="ARBA00023002"/>
    </source>
</evidence>
<dbReference type="GO" id="GO:0046168">
    <property type="term" value="P:glycerol-3-phosphate catabolic process"/>
    <property type="evidence" value="ECO:0007669"/>
    <property type="project" value="TreeGrafter"/>
</dbReference>
<dbReference type="InterPro" id="IPR006076">
    <property type="entry name" value="FAD-dep_OxRdtase"/>
</dbReference>
<gene>
    <name evidence="8" type="ORF">AXW67_38445</name>
</gene>
<dbReference type="PRINTS" id="PR01001">
    <property type="entry name" value="FADG3PDH"/>
</dbReference>
<keyword evidence="4" id="KW-0274">FAD</keyword>
<dbReference type="EMBL" id="LSEF01000028">
    <property type="protein sequence ID" value="OAF18905.1"/>
    <property type="molecule type" value="Genomic_DNA"/>
</dbReference>
<feature type="domain" description="FAD dependent oxidoreductase" evidence="6">
    <location>
        <begin position="5"/>
        <end position="328"/>
    </location>
</feature>
<dbReference type="Pfam" id="PF01266">
    <property type="entry name" value="DAO"/>
    <property type="match status" value="1"/>
</dbReference>
<accession>A0A176ZGJ2</accession>
<comment type="similarity">
    <text evidence="2">Belongs to the FAD-dependent glycerol-3-phosphate dehydrogenase family.</text>
</comment>
<dbReference type="GO" id="GO:0004368">
    <property type="term" value="F:glycerol-3-phosphate dehydrogenase (quinone) activity"/>
    <property type="evidence" value="ECO:0007669"/>
    <property type="project" value="InterPro"/>
</dbReference>
<evidence type="ECO:0000256" key="4">
    <source>
        <dbReference type="ARBA" id="ARBA00022827"/>
    </source>
</evidence>
<evidence type="ECO:0000256" key="2">
    <source>
        <dbReference type="ARBA" id="ARBA00007330"/>
    </source>
</evidence>
<evidence type="ECO:0000259" key="7">
    <source>
        <dbReference type="Pfam" id="PF16901"/>
    </source>
</evidence>
<keyword evidence="5" id="KW-0560">Oxidoreductase</keyword>
<dbReference type="InterPro" id="IPR031656">
    <property type="entry name" value="DAO_C"/>
</dbReference>
<comment type="cofactor">
    <cofactor evidence="1">
        <name>FAD</name>
        <dbReference type="ChEBI" id="CHEBI:57692"/>
    </cofactor>
</comment>
<dbReference type="Gene3D" id="3.30.9.10">
    <property type="entry name" value="D-Amino Acid Oxidase, subunit A, domain 2"/>
    <property type="match status" value="1"/>
</dbReference>
<feature type="domain" description="Alpha-glycerophosphate oxidase C-terminal" evidence="7">
    <location>
        <begin position="373"/>
        <end position="482"/>
    </location>
</feature>
<dbReference type="Gene3D" id="6.10.250.1890">
    <property type="match status" value="1"/>
</dbReference>
<evidence type="ECO:0000256" key="3">
    <source>
        <dbReference type="ARBA" id="ARBA00022630"/>
    </source>
</evidence>
<dbReference type="Pfam" id="PF16901">
    <property type="entry name" value="DAO_C"/>
    <property type="match status" value="1"/>
</dbReference>
<protein>
    <submittedName>
        <fullName evidence="8">Glycerol-3-phosphate dehydrogenase</fullName>
    </submittedName>
</protein>
<proteinExistence type="inferred from homology"/>
<dbReference type="NCBIfam" id="NF009906">
    <property type="entry name" value="PRK13369.1"/>
    <property type="match status" value="1"/>
</dbReference>
<keyword evidence="3" id="KW-0285">Flavoprotein</keyword>
<evidence type="ECO:0000313" key="8">
    <source>
        <dbReference type="EMBL" id="OAF18905.1"/>
    </source>
</evidence>
<organism evidence="8 9">
    <name type="scientific">Bradyrhizobium neotropicale</name>
    <dbReference type="NCBI Taxonomy" id="1497615"/>
    <lineage>
        <taxon>Bacteria</taxon>
        <taxon>Pseudomonadati</taxon>
        <taxon>Pseudomonadota</taxon>
        <taxon>Alphaproteobacteria</taxon>
        <taxon>Hyphomicrobiales</taxon>
        <taxon>Nitrobacteraceae</taxon>
        <taxon>Bradyrhizobium</taxon>
    </lineage>
</organism>
<dbReference type="Gene3D" id="3.50.50.60">
    <property type="entry name" value="FAD/NAD(P)-binding domain"/>
    <property type="match status" value="1"/>
</dbReference>
<reference evidence="8 9" key="1">
    <citation type="submission" date="2016-02" db="EMBL/GenBank/DDBJ databases">
        <title>Draft genome sequence of the strain BR 10247T Bradyrhizobium neotropicale isolated from nodules of Centrolobium paraense.</title>
        <authorList>
            <person name="Simoes-Araujo J.L."/>
            <person name="Barauna A.C."/>
            <person name="Silva K."/>
            <person name="Zilli J.E."/>
        </authorList>
    </citation>
    <scope>NUCLEOTIDE SEQUENCE [LARGE SCALE GENOMIC DNA]</scope>
    <source>
        <strain evidence="8 9">BR 10247</strain>
    </source>
</reference>
<dbReference type="InterPro" id="IPR036188">
    <property type="entry name" value="FAD/NAD-bd_sf"/>
</dbReference>
<dbReference type="InterPro" id="IPR038299">
    <property type="entry name" value="DAO_C_sf"/>
</dbReference>
<keyword evidence="9" id="KW-1185">Reference proteome</keyword>
<dbReference type="InterPro" id="IPR000447">
    <property type="entry name" value="G3P_DH_FAD-dep"/>
</dbReference>
<evidence type="ECO:0000313" key="9">
    <source>
        <dbReference type="Proteomes" id="UP000077173"/>
    </source>
</evidence>
<sequence length="499" mass="55162">MADYDLAIIGGGLNGVSIARDAAGRGLRVILFEQGDLGGAASSASPRLIHGDLSVLERRGFRRVRRALAERRTWLSIAPHLVRPMRFVIPAHSDGRPPWLLRAGLFLYDRLADRSGLPPSTTLDITHHPVGNALRRPFGTAFDYSDCVVDDSRLVVLTALDAAERGAAIRTGVRCVRADRGDFWRLAVIDRGHRRVITTRALANASGGWTSMVAETVLRQPAPPMAAMQMSQIVVPRLFESDNVYVFQNSDGRLIFASPFERAFTLIGTVTHAFTGDPAIVAMQGADVTYLCEAASRYFRERVVPTDVVRTISGVNLTLTSARGRDGTMLFHARRRKAPLLTMFGGDVTTSRLRAERAVTKLTPFYPMSPPWTAGAALPGGEFAWHRFDTEVDIARDRWRFLEEPEAQRLVAAYGTRLPAVLGEAKSRDELGPAFGPELTGAEVRYLMSHEWARFPDDILWRRSKLGLTMPAADRDVLAAFMASVNDPPEPVEQRPIRR</sequence>
<dbReference type="SUPFAM" id="SSF51905">
    <property type="entry name" value="FAD/NAD(P)-binding domain"/>
    <property type="match status" value="1"/>
</dbReference>
<name>A0A176ZGJ2_9BRAD</name>
<comment type="caution">
    <text evidence="8">The sequence shown here is derived from an EMBL/GenBank/DDBJ whole genome shotgun (WGS) entry which is preliminary data.</text>
</comment>
<dbReference type="PANTHER" id="PTHR11985">
    <property type="entry name" value="GLYCEROL-3-PHOSPHATE DEHYDROGENASE"/>
    <property type="match status" value="1"/>
</dbReference>